<dbReference type="PATRIC" id="fig|1263870.3.peg.109"/>
<feature type="transmembrane region" description="Helical" evidence="2">
    <location>
        <begin position="98"/>
        <end position="118"/>
    </location>
</feature>
<feature type="compositionally biased region" description="Polar residues" evidence="1">
    <location>
        <begin position="17"/>
        <end position="27"/>
    </location>
</feature>
<keyword evidence="2" id="KW-0812">Transmembrane</keyword>
<feature type="transmembrane region" description="Helical" evidence="2">
    <location>
        <begin position="271"/>
        <end position="292"/>
    </location>
</feature>
<feature type="transmembrane region" description="Helical" evidence="2">
    <location>
        <begin position="124"/>
        <end position="144"/>
    </location>
</feature>
<evidence type="ECO:0000256" key="1">
    <source>
        <dbReference type="SAM" id="MobiDB-lite"/>
    </source>
</evidence>
<feature type="transmembrane region" description="Helical" evidence="2">
    <location>
        <begin position="165"/>
        <end position="187"/>
    </location>
</feature>
<dbReference type="Proteomes" id="UP000011885">
    <property type="component" value="Unassembled WGS sequence"/>
</dbReference>
<keyword evidence="2" id="KW-1133">Transmembrane helix</keyword>
<reference evidence="3 4" key="1">
    <citation type="journal article" date="2013" name="Mar. Genomics">
        <title>Expression of sulfatases in Rhodopirellula baltica and the diversity of sulfatases in the genus Rhodopirellula.</title>
        <authorList>
            <person name="Wegner C.E."/>
            <person name="Richter-Heitmann T."/>
            <person name="Klindworth A."/>
            <person name="Klockow C."/>
            <person name="Richter M."/>
            <person name="Achstetter T."/>
            <person name="Glockner F.O."/>
            <person name="Harder J."/>
        </authorList>
    </citation>
    <scope>NUCLEOTIDE SEQUENCE [LARGE SCALE GENOMIC DNA]</scope>
    <source>
        <strain evidence="3 4">SM41</strain>
    </source>
</reference>
<evidence type="ECO:0000256" key="2">
    <source>
        <dbReference type="SAM" id="Phobius"/>
    </source>
</evidence>
<organism evidence="3 4">
    <name type="scientific">Rhodopirellula sallentina SM41</name>
    <dbReference type="NCBI Taxonomy" id="1263870"/>
    <lineage>
        <taxon>Bacteria</taxon>
        <taxon>Pseudomonadati</taxon>
        <taxon>Planctomycetota</taxon>
        <taxon>Planctomycetia</taxon>
        <taxon>Pirellulales</taxon>
        <taxon>Pirellulaceae</taxon>
        <taxon>Rhodopirellula</taxon>
    </lineage>
</organism>
<dbReference type="RefSeq" id="WP_008673202.1">
    <property type="nucleotide sequence ID" value="NZ_ANOH01000006.1"/>
</dbReference>
<feature type="transmembrane region" description="Helical" evidence="2">
    <location>
        <begin position="44"/>
        <end position="77"/>
    </location>
</feature>
<dbReference type="Pfam" id="PF14256">
    <property type="entry name" value="YwiC"/>
    <property type="match status" value="1"/>
</dbReference>
<dbReference type="EMBL" id="ANOH01000006">
    <property type="protein sequence ID" value="EMI58456.1"/>
    <property type="molecule type" value="Genomic_DNA"/>
</dbReference>
<feature type="transmembrane region" description="Helical" evidence="2">
    <location>
        <begin position="193"/>
        <end position="213"/>
    </location>
</feature>
<comment type="caution">
    <text evidence="3">The sequence shown here is derived from an EMBL/GenBank/DDBJ whole genome shotgun (WGS) entry which is preliminary data.</text>
</comment>
<gene>
    <name evidence="3" type="ORF">RSSM_00100</name>
</gene>
<keyword evidence="2" id="KW-0472">Membrane</keyword>
<sequence length="295" mass="30605">MSTASTLPAEQIDAQAKSKTSAASFRSPTPKAAKLQPKEHGAYAILGIPIATSLLIASPTISGCCIAVAAIAGFLAHEPLLIASGKRGKRAKQNTPHATNRLAILLSIVIASGLTAVATGTTSVRIALFGCGLLAAGFFGLTILDIERQASSGGVALSRTFGGQLGGVIGLSVPCLPILLAGGFGVWHSIAVWSVWLVGFFSTTIAVRGVIAAQKRKSRVVHWTSVIALSLTTAVWVAIGHPFVISVVPMLLMSCYLLVDPPPAKYIKRVGWALVAGTMVSAVWLSILAMRFGDI</sequence>
<proteinExistence type="predicted"/>
<accession>M5UKS0</accession>
<dbReference type="AlphaFoldDB" id="M5UKS0"/>
<dbReference type="InterPro" id="IPR025576">
    <property type="entry name" value="YwiC"/>
</dbReference>
<keyword evidence="4" id="KW-1185">Reference proteome</keyword>
<evidence type="ECO:0000313" key="3">
    <source>
        <dbReference type="EMBL" id="EMI58456.1"/>
    </source>
</evidence>
<evidence type="ECO:0000313" key="4">
    <source>
        <dbReference type="Proteomes" id="UP000011885"/>
    </source>
</evidence>
<protein>
    <submittedName>
        <fullName evidence="3">Membrane protein</fullName>
    </submittedName>
</protein>
<name>M5UKS0_9BACT</name>
<feature type="transmembrane region" description="Helical" evidence="2">
    <location>
        <begin position="220"/>
        <end position="237"/>
    </location>
</feature>
<feature type="region of interest" description="Disordered" evidence="1">
    <location>
        <begin position="1"/>
        <end position="32"/>
    </location>
</feature>